<accession>A0A6G1HVQ0</accession>
<organism evidence="1 2">
    <name type="scientific">Trichodelitschia bisporula</name>
    <dbReference type="NCBI Taxonomy" id="703511"/>
    <lineage>
        <taxon>Eukaryota</taxon>
        <taxon>Fungi</taxon>
        <taxon>Dikarya</taxon>
        <taxon>Ascomycota</taxon>
        <taxon>Pezizomycotina</taxon>
        <taxon>Dothideomycetes</taxon>
        <taxon>Dothideomycetes incertae sedis</taxon>
        <taxon>Phaeotrichales</taxon>
        <taxon>Phaeotrichaceae</taxon>
        <taxon>Trichodelitschia</taxon>
    </lineage>
</organism>
<proteinExistence type="predicted"/>
<gene>
    <name evidence="1" type="ORF">EJ06DRAFT_41904</name>
</gene>
<keyword evidence="2" id="KW-1185">Reference proteome</keyword>
<dbReference type="AlphaFoldDB" id="A0A6G1HVQ0"/>
<name>A0A6G1HVQ0_9PEZI</name>
<sequence length="79" mass="8613">MTCTDVHSALAFGTSSGPFFASVVPLLSYHFGSLGHAIVCRILFYRRNCGVDGYPDAMLRDGRPVKTTLAVPRPGWPQE</sequence>
<protein>
    <submittedName>
        <fullName evidence="1">Uncharacterized protein</fullName>
    </submittedName>
</protein>
<dbReference type="Proteomes" id="UP000799640">
    <property type="component" value="Unassembled WGS sequence"/>
</dbReference>
<reference evidence="1" key="1">
    <citation type="journal article" date="2020" name="Stud. Mycol.">
        <title>101 Dothideomycetes genomes: a test case for predicting lifestyles and emergence of pathogens.</title>
        <authorList>
            <person name="Haridas S."/>
            <person name="Albert R."/>
            <person name="Binder M."/>
            <person name="Bloem J."/>
            <person name="Labutti K."/>
            <person name="Salamov A."/>
            <person name="Andreopoulos B."/>
            <person name="Baker S."/>
            <person name="Barry K."/>
            <person name="Bills G."/>
            <person name="Bluhm B."/>
            <person name="Cannon C."/>
            <person name="Castanera R."/>
            <person name="Culley D."/>
            <person name="Daum C."/>
            <person name="Ezra D."/>
            <person name="Gonzalez J."/>
            <person name="Henrissat B."/>
            <person name="Kuo A."/>
            <person name="Liang C."/>
            <person name="Lipzen A."/>
            <person name="Lutzoni F."/>
            <person name="Magnuson J."/>
            <person name="Mondo S."/>
            <person name="Nolan M."/>
            <person name="Ohm R."/>
            <person name="Pangilinan J."/>
            <person name="Park H.-J."/>
            <person name="Ramirez L."/>
            <person name="Alfaro M."/>
            <person name="Sun H."/>
            <person name="Tritt A."/>
            <person name="Yoshinaga Y."/>
            <person name="Zwiers L.-H."/>
            <person name="Turgeon B."/>
            <person name="Goodwin S."/>
            <person name="Spatafora J."/>
            <person name="Crous P."/>
            <person name="Grigoriev I."/>
        </authorList>
    </citation>
    <scope>NUCLEOTIDE SEQUENCE</scope>
    <source>
        <strain evidence="1">CBS 262.69</strain>
    </source>
</reference>
<dbReference type="EMBL" id="ML996696">
    <property type="protein sequence ID" value="KAF2399991.1"/>
    <property type="molecule type" value="Genomic_DNA"/>
</dbReference>
<evidence type="ECO:0000313" key="1">
    <source>
        <dbReference type="EMBL" id="KAF2399991.1"/>
    </source>
</evidence>
<evidence type="ECO:0000313" key="2">
    <source>
        <dbReference type="Proteomes" id="UP000799640"/>
    </source>
</evidence>